<dbReference type="Gene3D" id="3.40.30.10">
    <property type="entry name" value="Glutaredoxin"/>
    <property type="match status" value="1"/>
</dbReference>
<dbReference type="InterPro" id="IPR021219">
    <property type="entry name" value="DUF2703"/>
</dbReference>
<protein>
    <recommendedName>
        <fullName evidence="3">Ferredoxin</fullName>
    </recommendedName>
</protein>
<keyword evidence="2" id="KW-1185">Reference proteome</keyword>
<evidence type="ECO:0008006" key="3">
    <source>
        <dbReference type="Google" id="ProtNLM"/>
    </source>
</evidence>
<dbReference type="RefSeq" id="WP_028052355.1">
    <property type="nucleotide sequence ID" value="NZ_ATYG01000019.1"/>
</dbReference>
<name>A0ABX2RB64_9THEO</name>
<sequence>MDVSKNISNCCNAGNKSCCGDNSSTVKSNKNSTRLVIDFLYLDLNVCERCQETDNTLESAIDDVKHVLEMAGIEVVVNKINVINEELAKKYRFVSSPTIRINGKDIQLEVKENSCQSCGDLCGDEINCRVFVYKGQEYTSPPKEMIIEAILREVFGGNEKENQIEDKPEEEYVLPENLKRFYEGLKIKSKNYCC</sequence>
<accession>A0ABX2RB64</accession>
<organism evidence="1 2">
    <name type="scientific">Carboxydothermus ferrireducens DSM 11255</name>
    <dbReference type="NCBI Taxonomy" id="1119529"/>
    <lineage>
        <taxon>Bacteria</taxon>
        <taxon>Bacillati</taxon>
        <taxon>Bacillota</taxon>
        <taxon>Clostridia</taxon>
        <taxon>Thermoanaerobacterales</taxon>
        <taxon>Thermoanaerobacteraceae</taxon>
        <taxon>Carboxydothermus</taxon>
    </lineage>
</organism>
<dbReference type="Pfam" id="PF10865">
    <property type="entry name" value="DUF2703"/>
    <property type="match status" value="1"/>
</dbReference>
<evidence type="ECO:0000313" key="2">
    <source>
        <dbReference type="Proteomes" id="UP000604066"/>
    </source>
</evidence>
<proteinExistence type="predicted"/>
<reference evidence="1 2" key="1">
    <citation type="submission" date="2020-07" db="EMBL/GenBank/DDBJ databases">
        <title>Genomic Encyclopedia of Type Strains, Phase III (KMG-III): the genomes of soil and plant-associated and newly described type strains.</title>
        <authorList>
            <person name="Whitman W."/>
        </authorList>
    </citation>
    <scope>NUCLEOTIDE SEQUENCE [LARGE SCALE GENOMIC DNA]</scope>
    <source>
        <strain evidence="1 2">DSM 11255</strain>
    </source>
</reference>
<evidence type="ECO:0000313" key="1">
    <source>
        <dbReference type="EMBL" id="NYE58413.1"/>
    </source>
</evidence>
<dbReference type="EMBL" id="JACCBS010000003">
    <property type="protein sequence ID" value="NYE58413.1"/>
    <property type="molecule type" value="Genomic_DNA"/>
</dbReference>
<dbReference type="Proteomes" id="UP000604066">
    <property type="component" value="Unassembled WGS sequence"/>
</dbReference>
<gene>
    <name evidence="1" type="ORF">HDG70_002164</name>
</gene>
<comment type="caution">
    <text evidence="1">The sequence shown here is derived from an EMBL/GenBank/DDBJ whole genome shotgun (WGS) entry which is preliminary data.</text>
</comment>